<dbReference type="GO" id="GO:0030170">
    <property type="term" value="F:pyridoxal phosphate binding"/>
    <property type="evidence" value="ECO:0007669"/>
    <property type="project" value="InterPro"/>
</dbReference>
<reference evidence="4 5" key="1">
    <citation type="submission" date="2019-10" db="EMBL/GenBank/DDBJ databases">
        <title>Streptomyces sp. strain GY16 isolated from leaves of Broussonetia papyrifera.</title>
        <authorList>
            <person name="Mo P."/>
        </authorList>
    </citation>
    <scope>NUCLEOTIDE SEQUENCE [LARGE SCALE GENOMIC DNA]</scope>
    <source>
        <strain evidence="4 5">GY16</strain>
    </source>
</reference>
<dbReference type="AlphaFoldDB" id="A0A5P8KFU2"/>
<gene>
    <name evidence="4" type="ORF">F9278_41930</name>
</gene>
<evidence type="ECO:0000256" key="3">
    <source>
        <dbReference type="SAM" id="MobiDB-lite"/>
    </source>
</evidence>
<dbReference type="Pfam" id="PF00202">
    <property type="entry name" value="Aminotran_3"/>
    <property type="match status" value="1"/>
</dbReference>
<dbReference type="PANTHER" id="PTHR43713">
    <property type="entry name" value="GLUTAMATE-1-SEMIALDEHYDE 2,1-AMINOMUTASE"/>
    <property type="match status" value="1"/>
</dbReference>
<feature type="compositionally biased region" description="Basic residues" evidence="3">
    <location>
        <begin position="109"/>
        <end position="118"/>
    </location>
</feature>
<keyword evidence="5" id="KW-1185">Reference proteome</keyword>
<dbReference type="InterPro" id="IPR015424">
    <property type="entry name" value="PyrdxlP-dep_Trfase"/>
</dbReference>
<dbReference type="InterPro" id="IPR005814">
    <property type="entry name" value="Aminotrans_3"/>
</dbReference>
<dbReference type="InterPro" id="IPR015422">
    <property type="entry name" value="PyrdxlP-dep_Trfase_small"/>
</dbReference>
<feature type="compositionally biased region" description="Low complexity" evidence="3">
    <location>
        <begin position="91"/>
        <end position="108"/>
    </location>
</feature>
<dbReference type="Gene3D" id="3.40.640.10">
    <property type="entry name" value="Type I PLP-dependent aspartate aminotransferase-like (Major domain)"/>
    <property type="match status" value="1"/>
</dbReference>
<feature type="region of interest" description="Disordered" evidence="3">
    <location>
        <begin position="178"/>
        <end position="235"/>
    </location>
</feature>
<dbReference type="SUPFAM" id="SSF53383">
    <property type="entry name" value="PLP-dependent transferases"/>
    <property type="match status" value="1"/>
</dbReference>
<keyword evidence="4" id="KW-0032">Aminotransferase</keyword>
<feature type="region of interest" description="Disordered" evidence="3">
    <location>
        <begin position="1"/>
        <end position="157"/>
    </location>
</feature>
<dbReference type="GO" id="GO:0008483">
    <property type="term" value="F:transaminase activity"/>
    <property type="evidence" value="ECO:0007669"/>
    <property type="project" value="UniProtKB-KW"/>
</dbReference>
<proteinExistence type="predicted"/>
<evidence type="ECO:0000313" key="5">
    <source>
        <dbReference type="Proteomes" id="UP000327294"/>
    </source>
</evidence>
<comment type="cofactor">
    <cofactor evidence="1">
        <name>pyridoxal 5'-phosphate</name>
        <dbReference type="ChEBI" id="CHEBI:597326"/>
    </cofactor>
</comment>
<name>A0A5P8KFU2_9ACTN</name>
<dbReference type="Proteomes" id="UP000327294">
    <property type="component" value="Chromosome"/>
</dbReference>
<dbReference type="PANTHER" id="PTHR43713:SF3">
    <property type="entry name" value="GLUTAMATE-1-SEMIALDEHYDE 2,1-AMINOMUTASE 1, CHLOROPLASTIC-RELATED"/>
    <property type="match status" value="1"/>
</dbReference>
<protein>
    <submittedName>
        <fullName evidence="4">Aminotransferase class III-fold pyridoxal phosphate-dependent enzyme</fullName>
    </submittedName>
</protein>
<feature type="compositionally biased region" description="Basic residues" evidence="3">
    <location>
        <begin position="185"/>
        <end position="198"/>
    </location>
</feature>
<evidence type="ECO:0000313" key="4">
    <source>
        <dbReference type="EMBL" id="QFR01663.1"/>
    </source>
</evidence>
<dbReference type="KEGG" id="sphv:F9278_41930"/>
<dbReference type="Gene3D" id="3.90.1150.10">
    <property type="entry name" value="Aspartate Aminotransferase, domain 1"/>
    <property type="match status" value="1"/>
</dbReference>
<keyword evidence="4" id="KW-0808">Transferase</keyword>
<organism evidence="4 5">
    <name type="scientific">Streptomyces phaeolivaceus</name>
    <dbReference type="NCBI Taxonomy" id="2653200"/>
    <lineage>
        <taxon>Bacteria</taxon>
        <taxon>Bacillati</taxon>
        <taxon>Actinomycetota</taxon>
        <taxon>Actinomycetes</taxon>
        <taxon>Kitasatosporales</taxon>
        <taxon>Streptomycetaceae</taxon>
        <taxon>Streptomyces</taxon>
    </lineage>
</organism>
<accession>A0A5P8KFU2</accession>
<evidence type="ECO:0000256" key="1">
    <source>
        <dbReference type="ARBA" id="ARBA00001933"/>
    </source>
</evidence>
<keyword evidence="2" id="KW-0663">Pyridoxal phosphate</keyword>
<dbReference type="EMBL" id="CP045096">
    <property type="protein sequence ID" value="QFR01663.1"/>
    <property type="molecule type" value="Genomic_DNA"/>
</dbReference>
<dbReference type="InterPro" id="IPR015421">
    <property type="entry name" value="PyrdxlP-dep_Trfase_major"/>
</dbReference>
<sequence>MKSRPYQDCWPTRRRGKPACGVRPYSGRRDTPGAGYPVGRGPAWPVRTARGIRRRRPYGRGGRSAVPWEPWPLSGCRSRDRGESGGGPGVARGNVAPAGRAARPAVRARPPRRSRGSQRRLPPPRPSPRGVTGGGRAGRERHAPCVPTGRTGAPPESCHPIREPLGCRLLTKNGVAHAAPACHGRDRRPRPQRAHRGRVGGGAPTPRPGRCPRLQSYRPSGTSHRPGGVGMKATPSAHVRSRYERAPSFAETFTGPGRRSLLPGGFGRSTFAIAPRVPMVMKGSGHWIFDEDGRRLIDLNNNFTALIHGHAHPEVTEAARQALADGASFGLPTAHELAHASTMLDRIRYMDQIRYCNSGSEAVMLAVRVARAVTGRDQVVFVRSAYHGTSDVALAPGGERSRRGVPEGVLRDTHDVGMNDLVGLRDVFAGHGRNISSLVLDPMPNRVGLVAATTEFLTEARRLCDEAGALLVADEVIALRQAYAGAVCAAGVVPDLLTVGKIIGGGLPIGAVLGREETMSRLDPFSPTGLEHGGTFSGNPVSMAAGAVGMRLFPRSEVDRLNGLGDLVRSSLAERLPVHGCEVRGSGSLLRVFPSEPGALGGKTFHTTLWWEAYERGLLLTQNGLACLSTPMDEDVAHDIVDRLADAVAVTARSAADRPDRTG</sequence>
<evidence type="ECO:0000256" key="2">
    <source>
        <dbReference type="ARBA" id="ARBA00022898"/>
    </source>
</evidence>